<dbReference type="PANTHER" id="PTHR11736:SF81">
    <property type="entry name" value="MAGE DOMAIN-CONTAINING PROTEIN"/>
    <property type="match status" value="1"/>
</dbReference>
<feature type="domain" description="MAGE" evidence="1">
    <location>
        <begin position="1"/>
        <end position="174"/>
    </location>
</feature>
<evidence type="ECO:0000259" key="1">
    <source>
        <dbReference type="PROSITE" id="PS50838"/>
    </source>
</evidence>
<dbReference type="InterPro" id="IPR002190">
    <property type="entry name" value="MHD_dom"/>
</dbReference>
<evidence type="ECO:0000313" key="3">
    <source>
        <dbReference type="Proteomes" id="UP001176941"/>
    </source>
</evidence>
<reference evidence="2" key="1">
    <citation type="submission" date="2023-04" db="EMBL/GenBank/DDBJ databases">
        <authorList>
            <consortium name="ELIXIR-Norway"/>
        </authorList>
    </citation>
    <scope>NUCLEOTIDE SEQUENCE [LARGE SCALE GENOMIC DNA]</scope>
</reference>
<organism evidence="2 3">
    <name type="scientific">Rangifer tarandus platyrhynchus</name>
    <name type="common">Svalbard reindeer</name>
    <dbReference type="NCBI Taxonomy" id="3082113"/>
    <lineage>
        <taxon>Eukaryota</taxon>
        <taxon>Metazoa</taxon>
        <taxon>Chordata</taxon>
        <taxon>Craniata</taxon>
        <taxon>Vertebrata</taxon>
        <taxon>Euteleostomi</taxon>
        <taxon>Mammalia</taxon>
        <taxon>Eutheria</taxon>
        <taxon>Laurasiatheria</taxon>
        <taxon>Artiodactyla</taxon>
        <taxon>Ruminantia</taxon>
        <taxon>Pecora</taxon>
        <taxon>Cervidae</taxon>
        <taxon>Odocoileinae</taxon>
        <taxon>Rangifer</taxon>
    </lineage>
</organism>
<dbReference type="InterPro" id="IPR037445">
    <property type="entry name" value="MAGE"/>
</dbReference>
<dbReference type="Pfam" id="PF01454">
    <property type="entry name" value="MAGE"/>
    <property type="match status" value="1"/>
</dbReference>
<evidence type="ECO:0000313" key="2">
    <source>
        <dbReference type="EMBL" id="CAI9181432.1"/>
    </source>
</evidence>
<name>A0ABN9A562_RANTA</name>
<dbReference type="InterPro" id="IPR041899">
    <property type="entry name" value="MAGE_WH2"/>
</dbReference>
<dbReference type="Gene3D" id="1.10.10.1210">
    <property type="entry name" value="MAGE homology domain, winged helix WH2 motif"/>
    <property type="match status" value="1"/>
</dbReference>
<dbReference type="PANTHER" id="PTHR11736">
    <property type="entry name" value="MELANOMA-ASSOCIATED ANTIGEN MAGE ANTIGEN"/>
    <property type="match status" value="1"/>
</dbReference>
<dbReference type="PROSITE" id="PS50838">
    <property type="entry name" value="MAGE"/>
    <property type="match status" value="1"/>
</dbReference>
<protein>
    <recommendedName>
        <fullName evidence="1">MAGE domain-containing protein</fullName>
    </recommendedName>
</protein>
<proteinExistence type="predicted"/>
<gene>
    <name evidence="2" type="ORF">MRATA1EN1_LOCUS30394</name>
</gene>
<dbReference type="EMBL" id="OX460344">
    <property type="protein sequence ID" value="CAI9181432.1"/>
    <property type="molecule type" value="Genomic_DNA"/>
</dbReference>
<dbReference type="Proteomes" id="UP001176941">
    <property type="component" value="Chromosome Y"/>
</dbReference>
<keyword evidence="3" id="KW-1185">Reference proteome</keyword>
<dbReference type="SMART" id="SM01373">
    <property type="entry name" value="MAGE"/>
    <property type="match status" value="1"/>
</dbReference>
<accession>A0ABN9A562</accession>
<dbReference type="InterPro" id="IPR041898">
    <property type="entry name" value="MAGE_WH1"/>
</dbReference>
<sequence length="182" mass="20846">MLNTILTDNQDHFPMVFRKASQCLQLVFGMAVKEVDPREHIYVLVPTLGLAYEVMQSSAQSMPKAGLRVLVLSLIIRNGDCAPEEVVWETLSRMGACPGKEHSVSGDPRELLTHVWVQEDYLVYRQVPDSDPARYEFLWGPWAYVETSKWQVTVYLLRINERFSRVFPSLSAEAEREEEDGP</sequence>
<dbReference type="Gene3D" id="1.10.10.1200">
    <property type="entry name" value="MAGE homology domain, winged helix WH1 motif"/>
    <property type="match status" value="1"/>
</dbReference>